<dbReference type="InterPro" id="IPR007742">
    <property type="entry name" value="NosD_dom"/>
</dbReference>
<gene>
    <name evidence="3" type="ORF">H9632_05340</name>
</gene>
<dbReference type="Proteomes" id="UP000600565">
    <property type="component" value="Unassembled WGS sequence"/>
</dbReference>
<dbReference type="InterPro" id="IPR011050">
    <property type="entry name" value="Pectin_lyase_fold/virulence"/>
</dbReference>
<proteinExistence type="predicted"/>
<evidence type="ECO:0000313" key="3">
    <source>
        <dbReference type="EMBL" id="MBD8032484.1"/>
    </source>
</evidence>
<feature type="domain" description="Periplasmic copper-binding protein NosD beta helix" evidence="2">
    <location>
        <begin position="144"/>
        <end position="313"/>
    </location>
</feature>
<reference evidence="3 4" key="1">
    <citation type="submission" date="2020-08" db="EMBL/GenBank/DDBJ databases">
        <title>A Genomic Blueprint of the Chicken Gut Microbiome.</title>
        <authorList>
            <person name="Gilroy R."/>
            <person name="Ravi A."/>
            <person name="Getino M."/>
            <person name="Pursley I."/>
            <person name="Horton D.L."/>
            <person name="Alikhan N.-F."/>
            <person name="Baker D."/>
            <person name="Gharbi K."/>
            <person name="Hall N."/>
            <person name="Watson M."/>
            <person name="Adriaenssens E.M."/>
            <person name="Foster-Nyarko E."/>
            <person name="Jarju S."/>
            <person name="Secka A."/>
            <person name="Antonio M."/>
            <person name="Oren A."/>
            <person name="Chaudhuri R."/>
            <person name="La Ragione R.M."/>
            <person name="Hildebrand F."/>
            <person name="Pallen M.J."/>
        </authorList>
    </citation>
    <scope>NUCLEOTIDE SEQUENCE [LARGE SCALE GENOMIC DNA]</scope>
    <source>
        <strain evidence="3 4">Sa1YVA6</strain>
    </source>
</reference>
<dbReference type="SUPFAM" id="SSF51126">
    <property type="entry name" value="Pectin lyase-like"/>
    <property type="match status" value="1"/>
</dbReference>
<keyword evidence="1" id="KW-0732">Signal</keyword>
<protein>
    <submittedName>
        <fullName evidence="3">Right-handed parallel beta-helix repeat-containing protein</fullName>
    </submittedName>
</protein>
<name>A0ABR8XKN9_9BACL</name>
<sequence>MNKLMKWAVLSLLLTFFPLVSHSVAAESLQQLIDETSPNSTLYLKNQTYEGPVTITKPITIIGDKKTKITSLTTGITIKETNNITLQALQFETKLTPILVEDSKDLVLKNLNLDIDEKGVEFNRVQNVTLSSLKIEGKKEGHFSKKPNAVSLFEGEQIIVKNLFAKNIQDGMYFEKTKNVDVQQTVVEDGRYGLHFMYGTNIQLQHNTVKNNVSGMTIMVVENAYIAHNQIERQLQLNSNGMYLYDIEEAQITNNIFKENTTATIWNQVKNSTFTKNMFQSNGTVIHSRSSPNVTVTENEFQGNILTARSDEIGFVLNRNHYDDYNGYDFNADGIGDTDYHSFTSFGQWMVRKPVYQYYVESPSVTLLNKLDQQFSDTKKMVLVDKNPLMMTEKKEQSIQLNWKHILGSMASLFILFSIWRKLR</sequence>
<feature type="chain" id="PRO_5046228816" evidence="1">
    <location>
        <begin position="26"/>
        <end position="424"/>
    </location>
</feature>
<feature type="signal peptide" evidence="1">
    <location>
        <begin position="1"/>
        <end position="25"/>
    </location>
</feature>
<dbReference type="Pfam" id="PF05048">
    <property type="entry name" value="NosD"/>
    <property type="match status" value="1"/>
</dbReference>
<keyword evidence="4" id="KW-1185">Reference proteome</keyword>
<comment type="caution">
    <text evidence="3">The sequence shown here is derived from an EMBL/GenBank/DDBJ whole genome shotgun (WGS) entry which is preliminary data.</text>
</comment>
<dbReference type="RefSeq" id="WP_191703078.1">
    <property type="nucleotide sequence ID" value="NZ_JACSPW010000003.1"/>
</dbReference>
<evidence type="ECO:0000259" key="2">
    <source>
        <dbReference type="Pfam" id="PF05048"/>
    </source>
</evidence>
<dbReference type="EMBL" id="JACSPW010000003">
    <property type="protein sequence ID" value="MBD8032484.1"/>
    <property type="molecule type" value="Genomic_DNA"/>
</dbReference>
<dbReference type="Gene3D" id="2.160.20.10">
    <property type="entry name" value="Single-stranded right-handed beta-helix, Pectin lyase-like"/>
    <property type="match status" value="1"/>
</dbReference>
<evidence type="ECO:0000256" key="1">
    <source>
        <dbReference type="SAM" id="SignalP"/>
    </source>
</evidence>
<evidence type="ECO:0000313" key="4">
    <source>
        <dbReference type="Proteomes" id="UP000600565"/>
    </source>
</evidence>
<accession>A0ABR8XKN9</accession>
<dbReference type="InterPro" id="IPR012334">
    <property type="entry name" value="Pectin_lyas_fold"/>
</dbReference>
<organism evidence="3 4">
    <name type="scientific">Solibacillus merdavium</name>
    <dbReference type="NCBI Taxonomy" id="2762218"/>
    <lineage>
        <taxon>Bacteria</taxon>
        <taxon>Bacillati</taxon>
        <taxon>Bacillota</taxon>
        <taxon>Bacilli</taxon>
        <taxon>Bacillales</taxon>
        <taxon>Caryophanaceae</taxon>
        <taxon>Solibacillus</taxon>
    </lineage>
</organism>